<accession>A0A371JMH1</accession>
<evidence type="ECO:0000313" key="3">
    <source>
        <dbReference type="Proteomes" id="UP000261828"/>
    </source>
</evidence>
<sequence length="154" mass="18183">METILIILLIILVTFCILILVFLHKVNKKKKLELTMKVVLDAREKFKLSNNELKKEIGNKELSSLDVEEIFTSKSQIVLKIRDLLGIFENLSTSVNMGILDINYIARTSKTYFIKVFEQWKPFIDYRRNDTGNKKLYIEFQTMIEKLKKDFNDK</sequence>
<keyword evidence="1" id="KW-0472">Membrane</keyword>
<dbReference type="Pfam" id="PF15956">
    <property type="entry name" value="DUF4760"/>
    <property type="match status" value="1"/>
</dbReference>
<dbReference type="AlphaFoldDB" id="A0A371JMH1"/>
<proteinExistence type="predicted"/>
<evidence type="ECO:0000256" key="1">
    <source>
        <dbReference type="SAM" id="Phobius"/>
    </source>
</evidence>
<dbReference type="InterPro" id="IPR031876">
    <property type="entry name" value="DUF4760"/>
</dbReference>
<protein>
    <submittedName>
        <fullName evidence="2">DUF4760 domain-containing protein</fullName>
    </submittedName>
</protein>
<feature type="transmembrane region" description="Helical" evidence="1">
    <location>
        <begin position="6"/>
        <end position="23"/>
    </location>
</feature>
<reference evidence="2 3" key="1">
    <citation type="submission" date="2018-08" db="EMBL/GenBank/DDBJ databases">
        <title>Muricauda nanhaiensis sp. nov., isolated from seawater of the South China Sea.</title>
        <authorList>
            <person name="Dang Y."/>
        </authorList>
    </citation>
    <scope>NUCLEOTIDE SEQUENCE [LARGE SCALE GENOMIC DNA]</scope>
    <source>
        <strain evidence="2 3">SM1704</strain>
    </source>
</reference>
<keyword evidence="1" id="KW-1133">Transmembrane helix</keyword>
<organism evidence="2 3">
    <name type="scientific">Flagellimonas nanhaiensis</name>
    <dbReference type="NCBI Taxonomy" id="2292706"/>
    <lineage>
        <taxon>Bacteria</taxon>
        <taxon>Pseudomonadati</taxon>
        <taxon>Bacteroidota</taxon>
        <taxon>Flavobacteriia</taxon>
        <taxon>Flavobacteriales</taxon>
        <taxon>Flavobacteriaceae</taxon>
        <taxon>Flagellimonas</taxon>
    </lineage>
</organism>
<dbReference type="Proteomes" id="UP000261828">
    <property type="component" value="Unassembled WGS sequence"/>
</dbReference>
<name>A0A371JMH1_9FLAO</name>
<keyword evidence="3" id="KW-1185">Reference proteome</keyword>
<dbReference type="OrthoDB" id="7595942at2"/>
<dbReference type="EMBL" id="QTJX01000004">
    <property type="protein sequence ID" value="RDY58341.1"/>
    <property type="molecule type" value="Genomic_DNA"/>
</dbReference>
<gene>
    <name evidence="2" type="ORF">DX873_15140</name>
</gene>
<keyword evidence="1" id="KW-0812">Transmembrane</keyword>
<evidence type="ECO:0000313" key="2">
    <source>
        <dbReference type="EMBL" id="RDY58341.1"/>
    </source>
</evidence>
<comment type="caution">
    <text evidence="2">The sequence shown here is derived from an EMBL/GenBank/DDBJ whole genome shotgun (WGS) entry which is preliminary data.</text>
</comment>